<dbReference type="SUPFAM" id="SSF53850">
    <property type="entry name" value="Periplasmic binding protein-like II"/>
    <property type="match status" value="1"/>
</dbReference>
<dbReference type="Gene3D" id="3.40.190.10">
    <property type="entry name" value="Periplasmic binding protein-like II"/>
    <property type="match status" value="2"/>
</dbReference>
<keyword evidence="3" id="KW-0732">Signal</keyword>
<gene>
    <name evidence="8" type="primary">metQ</name>
    <name evidence="8" type="ORF">CF386_01330</name>
</gene>
<dbReference type="PIRSF" id="PIRSF002854">
    <property type="entry name" value="MetQ"/>
    <property type="match status" value="1"/>
</dbReference>
<dbReference type="PANTHER" id="PTHR30429:SF1">
    <property type="entry name" value="D-METHIONINE-BINDING LIPOPROTEIN METQ-RELATED"/>
    <property type="match status" value="1"/>
</dbReference>
<dbReference type="OrthoDB" id="9812878at2"/>
<evidence type="ECO:0000256" key="7">
    <source>
        <dbReference type="PIRSR" id="PIRSR002854-1"/>
    </source>
</evidence>
<dbReference type="PANTHER" id="PTHR30429">
    <property type="entry name" value="D-METHIONINE-BINDING LIPOPROTEIN METQ"/>
    <property type="match status" value="1"/>
</dbReference>
<dbReference type="RefSeq" id="WP_089072717.1">
    <property type="nucleotide sequence ID" value="NZ_CBCSAM010000015.1"/>
</dbReference>
<proteinExistence type="inferred from homology"/>
<dbReference type="Pfam" id="PF03180">
    <property type="entry name" value="Lipoprotein_9"/>
    <property type="match status" value="1"/>
</dbReference>
<evidence type="ECO:0000313" key="8">
    <source>
        <dbReference type="EMBL" id="ASK77807.1"/>
    </source>
</evidence>
<sequence>MKSYFKILFVICSIIVLSACNKKSDDKEIKVGVIAGQEADLAQVAAKVAKEKYNINVKIITFSDYNTPNIALNDGSIDVNVFQHRPYLEQQIKDHNYKFSSIGNTFIYPIAAYSNKIKNIKQISQNASIAIPNDPTNMGRALILLEKNNLIKLKPNVGLLATPMDITSNKLNLKFIPLDAAQLPRSLSDVTLAFVNNTYASQAGLNINNAIILEDKNSPYVNLIVTKTNNIKNQKLIDFVKAYQSDAVYKKAILLFHNNIVKGW</sequence>
<comment type="similarity">
    <text evidence="2">Belongs to the NlpA lipoprotein family.</text>
</comment>
<dbReference type="InterPro" id="IPR004872">
    <property type="entry name" value="Lipoprotein_NlpA"/>
</dbReference>
<accession>A0A220VBN8</accession>
<evidence type="ECO:0000256" key="2">
    <source>
        <dbReference type="ARBA" id="ARBA00008973"/>
    </source>
</evidence>
<evidence type="ECO:0000256" key="6">
    <source>
        <dbReference type="ARBA" id="ARBA00023288"/>
    </source>
</evidence>
<organism evidence="8 9">
    <name type="scientific">Paraphotobacterium marinum</name>
    <dbReference type="NCBI Taxonomy" id="1755811"/>
    <lineage>
        <taxon>Bacteria</taxon>
        <taxon>Pseudomonadati</taxon>
        <taxon>Pseudomonadota</taxon>
        <taxon>Gammaproteobacteria</taxon>
        <taxon>Vibrionales</taxon>
        <taxon>Vibrionaceae</taxon>
        <taxon>Paraphotobacterium</taxon>
    </lineage>
</organism>
<reference evidence="8 9" key="1">
    <citation type="journal article" date="2016" name="Int. J. Syst. Evol. Microbiol.">
        <title>Paraphotobacterium marinum gen. nov., sp. nov., a member of the family Vibrionaceae, isolated from surface seawater.</title>
        <authorList>
            <person name="Huang Z."/>
            <person name="Dong C."/>
            <person name="Shao Z."/>
        </authorList>
    </citation>
    <scope>NUCLEOTIDE SEQUENCE [LARGE SCALE GENOMIC DNA]</scope>
    <source>
        <strain evidence="8 9">NSCS20N07D</strain>
    </source>
</reference>
<name>A0A220VBN8_9GAMM</name>
<dbReference type="PROSITE" id="PS51257">
    <property type="entry name" value="PROKAR_LIPOPROTEIN"/>
    <property type="match status" value="1"/>
</dbReference>
<dbReference type="AlphaFoldDB" id="A0A220VBN8"/>
<comment type="subcellular location">
    <subcellularLocation>
        <location evidence="1">Membrane</location>
        <topology evidence="1">Lipid-anchor</topology>
    </subcellularLocation>
</comment>
<dbReference type="EMBL" id="CP022355">
    <property type="protein sequence ID" value="ASK77807.1"/>
    <property type="molecule type" value="Genomic_DNA"/>
</dbReference>
<protein>
    <submittedName>
        <fullName evidence="8">Methionine ABC transporter substrate-binding protein MetQ</fullName>
    </submittedName>
</protein>
<keyword evidence="6" id="KW-0449">Lipoprotein</keyword>
<keyword evidence="9" id="KW-1185">Reference proteome</keyword>
<evidence type="ECO:0000256" key="5">
    <source>
        <dbReference type="ARBA" id="ARBA00023139"/>
    </source>
</evidence>
<evidence type="ECO:0000313" key="9">
    <source>
        <dbReference type="Proteomes" id="UP000242175"/>
    </source>
</evidence>
<feature type="lipid moiety-binding region" description="S-diacylglycerol cysteine" evidence="7">
    <location>
        <position position="20"/>
    </location>
</feature>
<dbReference type="CDD" id="cd13598">
    <property type="entry name" value="PBP2_lipoprotein_IlpA_like"/>
    <property type="match status" value="1"/>
</dbReference>
<evidence type="ECO:0000256" key="1">
    <source>
        <dbReference type="ARBA" id="ARBA00004635"/>
    </source>
</evidence>
<dbReference type="KEGG" id="pmai:CF386_01330"/>
<keyword evidence="4" id="KW-0472">Membrane</keyword>
<dbReference type="Proteomes" id="UP000242175">
    <property type="component" value="Chromosome large"/>
</dbReference>
<evidence type="ECO:0000256" key="4">
    <source>
        <dbReference type="ARBA" id="ARBA00023136"/>
    </source>
</evidence>
<keyword evidence="5" id="KW-0564">Palmitate</keyword>
<dbReference type="GO" id="GO:0016020">
    <property type="term" value="C:membrane"/>
    <property type="evidence" value="ECO:0007669"/>
    <property type="project" value="UniProtKB-SubCell"/>
</dbReference>
<dbReference type="NCBIfam" id="TIGR00363">
    <property type="entry name" value="MetQ/NlpA family lipoprotein"/>
    <property type="match status" value="1"/>
</dbReference>
<evidence type="ECO:0000256" key="3">
    <source>
        <dbReference type="ARBA" id="ARBA00022729"/>
    </source>
</evidence>